<proteinExistence type="predicted"/>
<protein>
    <submittedName>
        <fullName evidence="2">Uncharacterized protein</fullName>
    </submittedName>
</protein>
<dbReference type="OrthoDB" id="5392263at2759"/>
<name>A0A1Y1ZHR0_9PLEO</name>
<organism evidence="2 3">
    <name type="scientific">Clohesyomyces aquaticus</name>
    <dbReference type="NCBI Taxonomy" id="1231657"/>
    <lineage>
        <taxon>Eukaryota</taxon>
        <taxon>Fungi</taxon>
        <taxon>Dikarya</taxon>
        <taxon>Ascomycota</taxon>
        <taxon>Pezizomycotina</taxon>
        <taxon>Dothideomycetes</taxon>
        <taxon>Pleosporomycetidae</taxon>
        <taxon>Pleosporales</taxon>
        <taxon>Lindgomycetaceae</taxon>
        <taxon>Clohesyomyces</taxon>
    </lineage>
</organism>
<accession>A0A1Y1ZHR0</accession>
<dbReference type="Proteomes" id="UP000193144">
    <property type="component" value="Unassembled WGS sequence"/>
</dbReference>
<feature type="transmembrane region" description="Helical" evidence="1">
    <location>
        <begin position="45"/>
        <end position="65"/>
    </location>
</feature>
<evidence type="ECO:0000313" key="2">
    <source>
        <dbReference type="EMBL" id="ORY09776.1"/>
    </source>
</evidence>
<keyword evidence="1" id="KW-0812">Transmembrane</keyword>
<gene>
    <name evidence="2" type="ORF">BCR34DRAFT_567918</name>
</gene>
<keyword evidence="3" id="KW-1185">Reference proteome</keyword>
<dbReference type="AlphaFoldDB" id="A0A1Y1ZHR0"/>
<sequence length="81" mass="9064">MQLVGVYRNCICKAGIRYALPGNRAYGTVRVSTDNVDHRNSAMDWMGIGITGISFVGVLSVWGWLYQARIRARCKTLVENL</sequence>
<dbReference type="EMBL" id="MCFA01000082">
    <property type="protein sequence ID" value="ORY09776.1"/>
    <property type="molecule type" value="Genomic_DNA"/>
</dbReference>
<comment type="caution">
    <text evidence="2">The sequence shown here is derived from an EMBL/GenBank/DDBJ whole genome shotgun (WGS) entry which is preliminary data.</text>
</comment>
<evidence type="ECO:0000256" key="1">
    <source>
        <dbReference type="SAM" id="Phobius"/>
    </source>
</evidence>
<keyword evidence="1" id="KW-0472">Membrane</keyword>
<keyword evidence="1" id="KW-1133">Transmembrane helix</keyword>
<evidence type="ECO:0000313" key="3">
    <source>
        <dbReference type="Proteomes" id="UP000193144"/>
    </source>
</evidence>
<reference evidence="2 3" key="1">
    <citation type="submission" date="2016-07" db="EMBL/GenBank/DDBJ databases">
        <title>Pervasive Adenine N6-methylation of Active Genes in Fungi.</title>
        <authorList>
            <consortium name="DOE Joint Genome Institute"/>
            <person name="Mondo S.J."/>
            <person name="Dannebaum R.O."/>
            <person name="Kuo R.C."/>
            <person name="Labutti K."/>
            <person name="Haridas S."/>
            <person name="Kuo A."/>
            <person name="Salamov A."/>
            <person name="Ahrendt S.R."/>
            <person name="Lipzen A."/>
            <person name="Sullivan W."/>
            <person name="Andreopoulos W.B."/>
            <person name="Clum A."/>
            <person name="Lindquist E."/>
            <person name="Daum C."/>
            <person name="Ramamoorthy G.K."/>
            <person name="Gryganskyi A."/>
            <person name="Culley D."/>
            <person name="Magnuson J.K."/>
            <person name="James T.Y."/>
            <person name="O'Malley M.A."/>
            <person name="Stajich J.E."/>
            <person name="Spatafora J.W."/>
            <person name="Visel A."/>
            <person name="Grigoriev I.V."/>
        </authorList>
    </citation>
    <scope>NUCLEOTIDE SEQUENCE [LARGE SCALE GENOMIC DNA]</scope>
    <source>
        <strain evidence="2 3">CBS 115471</strain>
    </source>
</reference>